<dbReference type="OrthoDB" id="6512771at2759"/>
<dbReference type="GeneID" id="20677605"/>
<dbReference type="HOGENOM" id="CLU_2910295_0_0_1"/>
<dbReference type="AlphaFoldDB" id="W4KCL9"/>
<evidence type="ECO:0000313" key="1">
    <source>
        <dbReference type="EMBL" id="ETW83528.1"/>
    </source>
</evidence>
<gene>
    <name evidence="1" type="ORF">HETIRDRAFT_47514</name>
</gene>
<accession>W4KCL9</accession>
<dbReference type="InParanoid" id="W4KCL9"/>
<name>W4KCL9_HETIT</name>
<organism evidence="1 2">
    <name type="scientific">Heterobasidion irregulare (strain TC 32-1)</name>
    <dbReference type="NCBI Taxonomy" id="747525"/>
    <lineage>
        <taxon>Eukaryota</taxon>
        <taxon>Fungi</taxon>
        <taxon>Dikarya</taxon>
        <taxon>Basidiomycota</taxon>
        <taxon>Agaricomycotina</taxon>
        <taxon>Agaricomycetes</taxon>
        <taxon>Russulales</taxon>
        <taxon>Bondarzewiaceae</taxon>
        <taxon>Heterobasidion</taxon>
        <taxon>Heterobasidion annosum species complex</taxon>
    </lineage>
</organism>
<keyword evidence="2" id="KW-1185">Reference proteome</keyword>
<dbReference type="Proteomes" id="UP000030671">
    <property type="component" value="Unassembled WGS sequence"/>
</dbReference>
<dbReference type="EMBL" id="KI925456">
    <property type="protein sequence ID" value="ETW83528.1"/>
    <property type="molecule type" value="Genomic_DNA"/>
</dbReference>
<sequence length="62" mass="6371">AHAYATRCYAGPCLLCSIPLVCPCRCGATTHNVPCSAVGGAAPAPEILCDRPYGALRACARH</sequence>
<protein>
    <submittedName>
        <fullName evidence="1">Uncharacterized protein</fullName>
    </submittedName>
</protein>
<feature type="non-terminal residue" evidence="1">
    <location>
        <position position="1"/>
    </location>
</feature>
<dbReference type="RefSeq" id="XP_009543213.1">
    <property type="nucleotide sequence ID" value="XM_009544918.1"/>
</dbReference>
<dbReference type="KEGG" id="hir:HETIRDRAFT_47514"/>
<proteinExistence type="predicted"/>
<evidence type="ECO:0000313" key="2">
    <source>
        <dbReference type="Proteomes" id="UP000030671"/>
    </source>
</evidence>
<reference evidence="1 2" key="1">
    <citation type="journal article" date="2012" name="New Phytol.">
        <title>Insight into trade-off between wood decay and parasitism from the genome of a fungal forest pathogen.</title>
        <authorList>
            <person name="Olson A."/>
            <person name="Aerts A."/>
            <person name="Asiegbu F."/>
            <person name="Belbahri L."/>
            <person name="Bouzid O."/>
            <person name="Broberg A."/>
            <person name="Canback B."/>
            <person name="Coutinho P.M."/>
            <person name="Cullen D."/>
            <person name="Dalman K."/>
            <person name="Deflorio G."/>
            <person name="van Diepen L.T."/>
            <person name="Dunand C."/>
            <person name="Duplessis S."/>
            <person name="Durling M."/>
            <person name="Gonthier P."/>
            <person name="Grimwood J."/>
            <person name="Fossdal C.G."/>
            <person name="Hansson D."/>
            <person name="Henrissat B."/>
            <person name="Hietala A."/>
            <person name="Himmelstrand K."/>
            <person name="Hoffmeister D."/>
            <person name="Hogberg N."/>
            <person name="James T.Y."/>
            <person name="Karlsson M."/>
            <person name="Kohler A."/>
            <person name="Kues U."/>
            <person name="Lee Y.H."/>
            <person name="Lin Y.C."/>
            <person name="Lind M."/>
            <person name="Lindquist E."/>
            <person name="Lombard V."/>
            <person name="Lucas S."/>
            <person name="Lunden K."/>
            <person name="Morin E."/>
            <person name="Murat C."/>
            <person name="Park J."/>
            <person name="Raffaello T."/>
            <person name="Rouze P."/>
            <person name="Salamov A."/>
            <person name="Schmutz J."/>
            <person name="Solheim H."/>
            <person name="Stahlberg J."/>
            <person name="Velez H."/>
            <person name="de Vries R.P."/>
            <person name="Wiebenga A."/>
            <person name="Woodward S."/>
            <person name="Yakovlev I."/>
            <person name="Garbelotto M."/>
            <person name="Martin F."/>
            <person name="Grigoriev I.V."/>
            <person name="Stenlid J."/>
        </authorList>
    </citation>
    <scope>NUCLEOTIDE SEQUENCE [LARGE SCALE GENOMIC DNA]</scope>
    <source>
        <strain evidence="1 2">TC 32-1</strain>
    </source>
</reference>